<name>A0ACC2WB46_9TREE</name>
<sequence length="176" mass="20462">MVQFFETENEYNHDFATATLAYLNRYPNPYAKHVLSSDTLLQEIDKDGKLRLTRVAVKTGRLPNFIKPFLGTLLDSWIVEKIIIDPKNLVMKTYNSNIDHQKFIRVEEYLHYTATSANTTKVGGKVKFSSNFIGFKKKIEDWSKKRFTANLSNTRMGLAHVMNNLQQRRWQSRIAA</sequence>
<gene>
    <name evidence="1" type="ORF">QFC19_002388</name>
</gene>
<evidence type="ECO:0000313" key="1">
    <source>
        <dbReference type="EMBL" id="KAJ9108404.1"/>
    </source>
</evidence>
<organism evidence="1 2">
    <name type="scientific">Naganishia cerealis</name>
    <dbReference type="NCBI Taxonomy" id="610337"/>
    <lineage>
        <taxon>Eukaryota</taxon>
        <taxon>Fungi</taxon>
        <taxon>Dikarya</taxon>
        <taxon>Basidiomycota</taxon>
        <taxon>Agaricomycotina</taxon>
        <taxon>Tremellomycetes</taxon>
        <taxon>Filobasidiales</taxon>
        <taxon>Filobasidiaceae</taxon>
        <taxon>Naganishia</taxon>
    </lineage>
</organism>
<protein>
    <submittedName>
        <fullName evidence="1">Uncharacterized protein</fullName>
    </submittedName>
</protein>
<dbReference type="Proteomes" id="UP001241377">
    <property type="component" value="Unassembled WGS sequence"/>
</dbReference>
<keyword evidence="2" id="KW-1185">Reference proteome</keyword>
<dbReference type="EMBL" id="JASBWR010000020">
    <property type="protein sequence ID" value="KAJ9108404.1"/>
    <property type="molecule type" value="Genomic_DNA"/>
</dbReference>
<accession>A0ACC2WB46</accession>
<evidence type="ECO:0000313" key="2">
    <source>
        <dbReference type="Proteomes" id="UP001241377"/>
    </source>
</evidence>
<reference evidence="1" key="1">
    <citation type="submission" date="2023-04" db="EMBL/GenBank/DDBJ databases">
        <title>Draft Genome sequencing of Naganishia species isolated from polar environments using Oxford Nanopore Technology.</title>
        <authorList>
            <person name="Leo P."/>
            <person name="Venkateswaran K."/>
        </authorList>
    </citation>
    <scope>NUCLEOTIDE SEQUENCE</scope>
    <source>
        <strain evidence="1">MNA-CCFEE 5261</strain>
    </source>
</reference>
<comment type="caution">
    <text evidence="1">The sequence shown here is derived from an EMBL/GenBank/DDBJ whole genome shotgun (WGS) entry which is preliminary data.</text>
</comment>
<proteinExistence type="predicted"/>